<accession>A0A8J8B274</accession>
<feature type="coiled-coil region" evidence="1">
    <location>
        <begin position="736"/>
        <end position="786"/>
    </location>
</feature>
<feature type="compositionally biased region" description="Basic and acidic residues" evidence="2">
    <location>
        <begin position="938"/>
        <end position="954"/>
    </location>
</feature>
<dbReference type="Proteomes" id="UP000675664">
    <property type="component" value="Unassembled WGS sequence"/>
</dbReference>
<keyword evidence="4" id="KW-1185">Reference proteome</keyword>
<evidence type="ECO:0000313" key="3">
    <source>
        <dbReference type="EMBL" id="MBR0596965.1"/>
    </source>
</evidence>
<feature type="region of interest" description="Disordered" evidence="2">
    <location>
        <begin position="931"/>
        <end position="959"/>
    </location>
</feature>
<dbReference type="AlphaFoldDB" id="A0A8J8B274"/>
<sequence length="1101" mass="121566">MSDELKLNLLAALDKAGSKKEIQAQLKQIQNGLKIKVGLELDQSSLSKLKIDTEKSLQLPIDTSVFQRLNQSVNELKLAFNELNTQIKLDGITSQINALKSGMQNADNSVAGYLDRNVRDFGEAIKSSLMKTLVDNITKGVFPSGTSGQAKAAEAVKVSKTASGIETAIVKAAETAIVKLAASTGRAGVAAGLAGTAGSTVAGAGTSAGVGTLAGAASLLVPAALIVGGGILAYDLMTTSLKEQKEKVAETTAEYQLMELELDSLNTQLEGNQTRLREYNQDNLSLSEEEKQQLTEQNEQLERQIRSQETLAKIKLKESSKETIALLEYKTEKIKTGTKTYHTAKEGTITVDQFKKVTQLEAAQHTIDELKSLKEAGKNLEYQIQNLDESTDGYDGKLKNLKGQLENNNKAQDKSKSYLIETIQYLEEQSNQLDVSTESGKKYKEEIESLAVAADKMINGLPMEQAEEYYNIHILKNSEMVARFLESYNIDLTGFSTLLQLKMALENGYYSNISNIQDDIIDNLAEKYGVDLTNFKTKEEQKLAIAHAASNAITKMTGVASGYNREQISHIISNMAMAGKSNTASYKELTDWYYGKDNADYDNALSEINKLFEGFISSVHSPKSNSVFTGNNIFDKKSKEGQNQEDQIKILDSQYDSRLSLSKQYIEDRNFYNDWGADSEIAAWERIKAYTEDYYREGTISHEKYAESIREIDKNLYTARKESINQAYKGMQNAALKQLDSEKKALESRLDENSENYVNRKLDDNIKAAQEELDLLNEQAETEDRLLRIEKAKIALAKSQDQKTSRIYREGQGYVWEADQTAVSDAQSELDEMLSDWNKYQKKLDLESQIKDWEAAKEENEQNIRAQIKDIEQLSSVWNESLDLEEEITEYQGDLKALVGSESASYEERLALAQRFAQQYAAIMANLGGSSYTGSSRDSNDNKGYDVKAGKDGKAPSGLTVGTKVGTAGGTYQITGVKSDGSYTSIKIDNKKTYAQGGVADFTGLAQLDGSPTKAETIFNSTDSSKLYDLIHNNNTSDLAGMVLSNLIRPMPGIGLNSELPGSIHLSIGDIHVSGVQDANGFADAVIQQFPNTFIQKLYKR</sequence>
<evidence type="ECO:0000313" key="4">
    <source>
        <dbReference type="Proteomes" id="UP000675664"/>
    </source>
</evidence>
<gene>
    <name evidence="3" type="ORF">KCX82_03690</name>
</gene>
<comment type="caution">
    <text evidence="3">The sequence shown here is derived from an EMBL/GenBank/DDBJ whole genome shotgun (WGS) entry which is preliminary data.</text>
</comment>
<keyword evidence="1" id="KW-0175">Coiled coil</keyword>
<feature type="coiled-coil region" evidence="1">
    <location>
        <begin position="241"/>
        <end position="318"/>
    </location>
</feature>
<organism evidence="3 4">
    <name type="scientific">Sinanaerobacter chloroacetimidivorans</name>
    <dbReference type="NCBI Taxonomy" id="2818044"/>
    <lineage>
        <taxon>Bacteria</taxon>
        <taxon>Bacillati</taxon>
        <taxon>Bacillota</taxon>
        <taxon>Clostridia</taxon>
        <taxon>Peptostreptococcales</taxon>
        <taxon>Anaerovoracaceae</taxon>
        <taxon>Sinanaerobacter</taxon>
    </lineage>
</organism>
<name>A0A8J8B274_9FIRM</name>
<evidence type="ECO:0000256" key="2">
    <source>
        <dbReference type="SAM" id="MobiDB-lite"/>
    </source>
</evidence>
<reference evidence="3" key="1">
    <citation type="submission" date="2021-04" db="EMBL/GenBank/DDBJ databases">
        <title>Sinoanaerobacter chloroacetimidivorans sp. nov., an obligate anaerobic bacterium isolated from anaerobic sludge.</title>
        <authorList>
            <person name="Bao Y."/>
        </authorList>
    </citation>
    <scope>NUCLEOTIDE SEQUENCE</scope>
    <source>
        <strain evidence="3">BAD-6</strain>
    </source>
</reference>
<evidence type="ECO:0000256" key="1">
    <source>
        <dbReference type="SAM" id="Coils"/>
    </source>
</evidence>
<feature type="coiled-coil region" evidence="1">
    <location>
        <begin position="843"/>
        <end position="870"/>
    </location>
</feature>
<dbReference type="EMBL" id="JAGSND010000002">
    <property type="protein sequence ID" value="MBR0596965.1"/>
    <property type="molecule type" value="Genomic_DNA"/>
</dbReference>
<protein>
    <submittedName>
        <fullName evidence="3">Uncharacterized protein</fullName>
    </submittedName>
</protein>
<reference evidence="3" key="2">
    <citation type="submission" date="2021-04" db="EMBL/GenBank/DDBJ databases">
        <authorList>
            <person name="Liu J."/>
        </authorList>
    </citation>
    <scope>NUCLEOTIDE SEQUENCE</scope>
    <source>
        <strain evidence="3">BAD-6</strain>
    </source>
</reference>
<proteinExistence type="predicted"/>